<protein>
    <submittedName>
        <fullName evidence="6">C-3',4' desaturase CrtD</fullName>
    </submittedName>
</protein>
<dbReference type="InterPro" id="IPR036188">
    <property type="entry name" value="FAD/NAD-bd_sf"/>
</dbReference>
<dbReference type="EMBL" id="BJZK01000014">
    <property type="protein sequence ID" value="GEO72138.1"/>
    <property type="molecule type" value="Genomic_DNA"/>
</dbReference>
<dbReference type="PANTHER" id="PTHR46091">
    <property type="entry name" value="BLR7054 PROTEIN"/>
    <property type="match status" value="1"/>
</dbReference>
<dbReference type="InterPro" id="IPR052206">
    <property type="entry name" value="Retinol_saturase"/>
</dbReference>
<evidence type="ECO:0000256" key="3">
    <source>
        <dbReference type="ARBA" id="ARBA00022827"/>
    </source>
</evidence>
<organism evidence="6 7">
    <name type="scientific">Levilactobacillus zymae</name>
    <dbReference type="NCBI Taxonomy" id="267363"/>
    <lineage>
        <taxon>Bacteria</taxon>
        <taxon>Bacillati</taxon>
        <taxon>Bacillota</taxon>
        <taxon>Bacilli</taxon>
        <taxon>Lactobacillales</taxon>
        <taxon>Lactobacillaceae</taxon>
        <taxon>Levilactobacillus</taxon>
    </lineage>
</organism>
<keyword evidence="3" id="KW-0274">FAD</keyword>
<dbReference type="PANTHER" id="PTHR46091:SF3">
    <property type="entry name" value="AMINE OXIDASE DOMAIN-CONTAINING PROTEIN"/>
    <property type="match status" value="1"/>
</dbReference>
<keyword evidence="7" id="KW-1185">Reference proteome</keyword>
<evidence type="ECO:0000256" key="4">
    <source>
        <dbReference type="ARBA" id="ARBA00022857"/>
    </source>
</evidence>
<dbReference type="RefSeq" id="WP_057733793.1">
    <property type="nucleotide sequence ID" value="NZ_BJZK01000014.1"/>
</dbReference>
<evidence type="ECO:0000313" key="7">
    <source>
        <dbReference type="Proteomes" id="UP000321794"/>
    </source>
</evidence>
<keyword evidence="2" id="KW-0732">Signal</keyword>
<reference evidence="6 7" key="1">
    <citation type="submission" date="2019-07" db="EMBL/GenBank/DDBJ databases">
        <title>Whole genome shotgun sequence of Lactobacillus zymae NBRC 107157.</title>
        <authorList>
            <person name="Hosoyama A."/>
            <person name="Uohara A."/>
            <person name="Ohji S."/>
            <person name="Ichikawa N."/>
        </authorList>
    </citation>
    <scope>NUCLEOTIDE SEQUENCE [LARGE SCALE GENOMIC DNA]</scope>
    <source>
        <strain evidence="6 7">NBRC 107157</strain>
    </source>
</reference>
<gene>
    <name evidence="6" type="ORF">LZY01_13060</name>
</gene>
<sequence>MKTDYDVIVIGAGNGGLAAAVTAAKLNHKVLLVERHNLPGGAATSFTRGRFEFEPSLHELAGYGPQDNPGNIRQFFDWAGIDVQFHAVPDAYRMINTGKDKLDIRMPTGIQNFMTTLIQAVPGSQASVQAFFKIAIENAQVFAQLSAHPEALDPATLATQHPLFAKYGHQPYQRVLQALDMPAKAQEILLAYWCYIGIPSDEFEFAYFASMLVSYVTYSAYIPQNRSHEISSALVQALQANGGTAWFNTEVTQLLTAEGAVVGVQIGDRKLYAHEVIADLLPDTVYSHLLPAEMVPTTELKKANARELGTSGFLVYLGLNRSATELGIHDYSTFIARDWDTRHQFAGMHQLHGNDFMIMNCLNVANPTCSPAGTSILYATQLFFGDSWDQVRPQDYPHLKTQLARDVITRYEQATGVHIQDSIEEIEVATPVTFARYLRAPEGDIYGYYGQPWDQMVARSLTAAQEDEPLPHLHFCGGAGHMLDGYSSAYASGQFAARQASHNLQKEVL</sequence>
<dbReference type="Pfam" id="PF12831">
    <property type="entry name" value="FAD_oxidored"/>
    <property type="match status" value="1"/>
</dbReference>
<dbReference type="Gene3D" id="3.50.50.60">
    <property type="entry name" value="FAD/NAD(P)-binding domain"/>
    <property type="match status" value="2"/>
</dbReference>
<comment type="caution">
    <text evidence="6">The sequence shown here is derived from an EMBL/GenBank/DDBJ whole genome shotgun (WGS) entry which is preliminary data.</text>
</comment>
<accession>A0ABQ0X3M9</accession>
<name>A0ABQ0X3M9_9LACO</name>
<proteinExistence type="predicted"/>
<evidence type="ECO:0000256" key="5">
    <source>
        <dbReference type="ARBA" id="ARBA00023027"/>
    </source>
</evidence>
<evidence type="ECO:0000256" key="1">
    <source>
        <dbReference type="ARBA" id="ARBA00022630"/>
    </source>
</evidence>
<evidence type="ECO:0000256" key="2">
    <source>
        <dbReference type="ARBA" id="ARBA00022729"/>
    </source>
</evidence>
<keyword evidence="4" id="KW-0521">NADP</keyword>
<evidence type="ECO:0000313" key="6">
    <source>
        <dbReference type="EMBL" id="GEO72138.1"/>
    </source>
</evidence>
<keyword evidence="5" id="KW-0520">NAD</keyword>
<dbReference type="Proteomes" id="UP000321794">
    <property type="component" value="Unassembled WGS sequence"/>
</dbReference>
<dbReference type="SUPFAM" id="SSF51905">
    <property type="entry name" value="FAD/NAD(P)-binding domain"/>
    <property type="match status" value="1"/>
</dbReference>
<keyword evidence="1" id="KW-0285">Flavoprotein</keyword>